<dbReference type="Pfam" id="PF00072">
    <property type="entry name" value="Response_reg"/>
    <property type="match status" value="1"/>
</dbReference>
<evidence type="ECO:0000256" key="3">
    <source>
        <dbReference type="ARBA" id="ARBA00023163"/>
    </source>
</evidence>
<dbReference type="RefSeq" id="WP_127072232.1">
    <property type="nucleotide sequence ID" value="NZ_BMKB01000008.1"/>
</dbReference>
<dbReference type="SMART" id="SM00862">
    <property type="entry name" value="Trans_reg_C"/>
    <property type="match status" value="1"/>
</dbReference>
<dbReference type="SMART" id="SM00448">
    <property type="entry name" value="REC"/>
    <property type="match status" value="1"/>
</dbReference>
<evidence type="ECO:0000256" key="5">
    <source>
        <dbReference type="PROSITE-ProRule" id="PRU01091"/>
    </source>
</evidence>
<dbReference type="PROSITE" id="PS51755">
    <property type="entry name" value="OMPR_PHOB"/>
    <property type="match status" value="1"/>
</dbReference>
<dbReference type="InterPro" id="IPR036388">
    <property type="entry name" value="WH-like_DNA-bd_sf"/>
</dbReference>
<evidence type="ECO:0000259" key="6">
    <source>
        <dbReference type="PROSITE" id="PS50110"/>
    </source>
</evidence>
<dbReference type="GO" id="GO:0032993">
    <property type="term" value="C:protein-DNA complex"/>
    <property type="evidence" value="ECO:0007669"/>
    <property type="project" value="TreeGrafter"/>
</dbReference>
<keyword evidence="2 5" id="KW-0238">DNA-binding</keyword>
<dbReference type="InterPro" id="IPR011006">
    <property type="entry name" value="CheY-like_superfamily"/>
</dbReference>
<dbReference type="AlphaFoldDB" id="A0A916W2Y7"/>
<name>A0A916W2Y7_9HYPH</name>
<evidence type="ECO:0000256" key="4">
    <source>
        <dbReference type="PROSITE-ProRule" id="PRU00169"/>
    </source>
</evidence>
<dbReference type="Gene3D" id="6.10.250.690">
    <property type="match status" value="1"/>
</dbReference>
<dbReference type="PANTHER" id="PTHR48111">
    <property type="entry name" value="REGULATOR OF RPOS"/>
    <property type="match status" value="1"/>
</dbReference>
<keyword evidence="9" id="KW-1185">Reference proteome</keyword>
<evidence type="ECO:0000256" key="2">
    <source>
        <dbReference type="ARBA" id="ARBA00023125"/>
    </source>
</evidence>
<protein>
    <submittedName>
        <fullName evidence="8">DNA-binding response regulator</fullName>
    </submittedName>
</protein>
<evidence type="ECO:0000259" key="7">
    <source>
        <dbReference type="PROSITE" id="PS51755"/>
    </source>
</evidence>
<reference evidence="8 9" key="1">
    <citation type="journal article" date="2014" name="Int. J. Syst. Evol. Microbiol.">
        <title>Complete genome sequence of Corynebacterium casei LMG S-19264T (=DSM 44701T), isolated from a smear-ripened cheese.</title>
        <authorList>
            <consortium name="US DOE Joint Genome Institute (JGI-PGF)"/>
            <person name="Walter F."/>
            <person name="Albersmeier A."/>
            <person name="Kalinowski J."/>
            <person name="Ruckert C."/>
        </authorList>
    </citation>
    <scope>NUCLEOTIDE SEQUENCE [LARGE SCALE GENOMIC DNA]</scope>
    <source>
        <strain evidence="8 9">CGMCC 1.15896</strain>
    </source>
</reference>
<dbReference type="Proteomes" id="UP000596977">
    <property type="component" value="Unassembled WGS sequence"/>
</dbReference>
<proteinExistence type="predicted"/>
<dbReference type="InterPro" id="IPR001789">
    <property type="entry name" value="Sig_transdc_resp-reg_receiver"/>
</dbReference>
<keyword evidence="3" id="KW-0804">Transcription</keyword>
<keyword evidence="4" id="KW-0597">Phosphoprotein</keyword>
<dbReference type="OrthoDB" id="5297525at2"/>
<dbReference type="EMBL" id="BMKB01000008">
    <property type="protein sequence ID" value="GGA62356.1"/>
    <property type="molecule type" value="Genomic_DNA"/>
</dbReference>
<dbReference type="GO" id="GO:0000156">
    <property type="term" value="F:phosphorelay response regulator activity"/>
    <property type="evidence" value="ECO:0007669"/>
    <property type="project" value="TreeGrafter"/>
</dbReference>
<dbReference type="Gene3D" id="3.40.50.2300">
    <property type="match status" value="1"/>
</dbReference>
<feature type="DNA-binding region" description="OmpR/PhoB-type" evidence="5">
    <location>
        <begin position="124"/>
        <end position="220"/>
    </location>
</feature>
<dbReference type="PANTHER" id="PTHR48111:SF67">
    <property type="entry name" value="TRANSCRIPTIONAL REGULATORY PROTEIN TCTD"/>
    <property type="match status" value="1"/>
</dbReference>
<evidence type="ECO:0000313" key="8">
    <source>
        <dbReference type="EMBL" id="GGA62356.1"/>
    </source>
</evidence>
<feature type="domain" description="Response regulatory" evidence="6">
    <location>
        <begin position="2"/>
        <end position="116"/>
    </location>
</feature>
<dbReference type="Gene3D" id="1.10.10.10">
    <property type="entry name" value="Winged helix-like DNA-binding domain superfamily/Winged helix DNA-binding domain"/>
    <property type="match status" value="1"/>
</dbReference>
<dbReference type="InterPro" id="IPR039420">
    <property type="entry name" value="WalR-like"/>
</dbReference>
<dbReference type="InterPro" id="IPR016032">
    <property type="entry name" value="Sig_transdc_resp-reg_C-effctor"/>
</dbReference>
<dbReference type="SUPFAM" id="SSF46894">
    <property type="entry name" value="C-terminal effector domain of the bipartite response regulators"/>
    <property type="match status" value="1"/>
</dbReference>
<gene>
    <name evidence="8" type="primary">tctD</name>
    <name evidence="8" type="ORF">GCM10011499_35890</name>
</gene>
<keyword evidence="1" id="KW-0805">Transcription regulation</keyword>
<organism evidence="8 9">
    <name type="scientific">Pelagibacterium lentulum</name>
    <dbReference type="NCBI Taxonomy" id="2029865"/>
    <lineage>
        <taxon>Bacteria</taxon>
        <taxon>Pseudomonadati</taxon>
        <taxon>Pseudomonadota</taxon>
        <taxon>Alphaproteobacteria</taxon>
        <taxon>Hyphomicrobiales</taxon>
        <taxon>Devosiaceae</taxon>
        <taxon>Pelagibacterium</taxon>
    </lineage>
</organism>
<evidence type="ECO:0000313" key="9">
    <source>
        <dbReference type="Proteomes" id="UP000596977"/>
    </source>
</evidence>
<evidence type="ECO:0000256" key="1">
    <source>
        <dbReference type="ARBA" id="ARBA00023015"/>
    </source>
</evidence>
<dbReference type="GO" id="GO:0005829">
    <property type="term" value="C:cytosol"/>
    <property type="evidence" value="ECO:0007669"/>
    <property type="project" value="TreeGrafter"/>
</dbReference>
<accession>A0A916W2Y7</accession>
<dbReference type="PROSITE" id="PS50110">
    <property type="entry name" value="RESPONSE_REGULATORY"/>
    <property type="match status" value="1"/>
</dbReference>
<feature type="modified residue" description="4-aspartylphosphate" evidence="4">
    <location>
        <position position="51"/>
    </location>
</feature>
<dbReference type="InterPro" id="IPR001867">
    <property type="entry name" value="OmpR/PhoB-type_DNA-bd"/>
</dbReference>
<comment type="caution">
    <text evidence="8">The sequence shown here is derived from an EMBL/GenBank/DDBJ whole genome shotgun (WGS) entry which is preliminary data.</text>
</comment>
<dbReference type="CDD" id="cd00383">
    <property type="entry name" value="trans_reg_C"/>
    <property type="match status" value="1"/>
</dbReference>
<sequence length="226" mass="24632">MRILLIEDSLDIADAIVTKFEREGHVVQLAQDGNTGEDFAIGGGFDVIILDINLPGKDGFAILASIRQLKLATPVLVITARNQVADKVSLLDLGADDYIVKPFDLNELAARTRALARRGLGFSQPTVGVGQLQLDINTRSALLAGRPLDLGRREFEMLEVLVGSAGHAVNKEHIMLKLFGHDDTGTLNAVELLVSRLRKKLTQSDVEILTQRGVGYILRCQNQALE</sequence>
<dbReference type="SUPFAM" id="SSF52172">
    <property type="entry name" value="CheY-like"/>
    <property type="match status" value="1"/>
</dbReference>
<dbReference type="GO" id="GO:0000976">
    <property type="term" value="F:transcription cis-regulatory region binding"/>
    <property type="evidence" value="ECO:0007669"/>
    <property type="project" value="TreeGrafter"/>
</dbReference>
<dbReference type="GO" id="GO:0006355">
    <property type="term" value="P:regulation of DNA-templated transcription"/>
    <property type="evidence" value="ECO:0007669"/>
    <property type="project" value="InterPro"/>
</dbReference>
<feature type="domain" description="OmpR/PhoB-type" evidence="7">
    <location>
        <begin position="124"/>
        <end position="220"/>
    </location>
</feature>
<dbReference type="Pfam" id="PF00486">
    <property type="entry name" value="Trans_reg_C"/>
    <property type="match status" value="1"/>
</dbReference>